<dbReference type="EMBL" id="UGRS01000001">
    <property type="protein sequence ID" value="SUA36069.1"/>
    <property type="molecule type" value="Genomic_DNA"/>
</dbReference>
<sequence length="112" mass="13473">MIDLKMIKKDDLSKMYNHSISYQEDSYEEANKIISINLQAMVNRYFDSNNTSNTFIPYFKKMIDFKKKEEKSISYNIANLKQLSQQLELEIENEISNRKNDNIFEKWIRAIF</sequence>
<name>A0A378WFG7_9NEIS</name>
<dbReference type="AlphaFoldDB" id="A0A378WFG7"/>
<proteinExistence type="predicted"/>
<organism evidence="1 2">
    <name type="scientific">Neisseria zoodegmatis</name>
    <dbReference type="NCBI Taxonomy" id="326523"/>
    <lineage>
        <taxon>Bacteria</taxon>
        <taxon>Pseudomonadati</taxon>
        <taxon>Pseudomonadota</taxon>
        <taxon>Betaproteobacteria</taxon>
        <taxon>Neisseriales</taxon>
        <taxon>Neisseriaceae</taxon>
        <taxon>Neisseria</taxon>
    </lineage>
</organism>
<accession>A0A378WFG7</accession>
<evidence type="ECO:0000313" key="1">
    <source>
        <dbReference type="EMBL" id="SUA36069.1"/>
    </source>
</evidence>
<gene>
    <name evidence="1" type="ORF">NCTC12229_00481</name>
</gene>
<dbReference type="Proteomes" id="UP000254055">
    <property type="component" value="Unassembled WGS sequence"/>
</dbReference>
<reference evidence="1 2" key="1">
    <citation type="submission" date="2018-06" db="EMBL/GenBank/DDBJ databases">
        <authorList>
            <consortium name="Pathogen Informatics"/>
            <person name="Doyle S."/>
        </authorList>
    </citation>
    <scope>NUCLEOTIDE SEQUENCE [LARGE SCALE GENOMIC DNA]</scope>
    <source>
        <strain evidence="1 2">NCTC12229</strain>
    </source>
</reference>
<evidence type="ECO:0000313" key="2">
    <source>
        <dbReference type="Proteomes" id="UP000254055"/>
    </source>
</evidence>
<protein>
    <submittedName>
        <fullName evidence="1">Uncharacterized protein</fullName>
    </submittedName>
</protein>